<reference evidence="2" key="1">
    <citation type="submission" date="2013-11" db="EMBL/GenBank/DDBJ databases">
        <title>Draft genome sequence and annotation of the entomopathogenic bacteria, Xenorhabdus cabanillasi strain JM26 and Xenorhabdus szentirmai strain DSM 16338.</title>
        <authorList>
            <person name="Gualtieri M."/>
            <person name="Ogier J.C."/>
            <person name="Pages S."/>
            <person name="Givaudan A."/>
            <person name="Gaudriault S."/>
        </authorList>
    </citation>
    <scope>NUCLEOTIDE SEQUENCE [LARGE SCALE GENOMIC DNA]</scope>
    <source>
        <strain evidence="2">DSM 16338</strain>
    </source>
</reference>
<keyword evidence="1" id="KW-0812">Transmembrane</keyword>
<name>W1J1E3_9GAMM</name>
<keyword evidence="3" id="KW-1185">Reference proteome</keyword>
<accession>W1J1E3</accession>
<comment type="caution">
    <text evidence="2">The sequence shown here is derived from an EMBL/GenBank/DDBJ whole genome shotgun (WGS) entry which is preliminary data.</text>
</comment>
<dbReference type="Proteomes" id="UP000019202">
    <property type="component" value="Unassembled WGS sequence"/>
</dbReference>
<sequence length="65" mass="7377">MVIYITFQPKKDAKSHIYSVTNYFTLYNNSFTVTYSVVYAIGCIAVTVFFVILLESIGVMKVIPN</sequence>
<dbReference type="EMBL" id="CBXF010000094">
    <property type="protein sequence ID" value="CDL83696.1"/>
    <property type="molecule type" value="Genomic_DNA"/>
</dbReference>
<keyword evidence="1" id="KW-1133">Transmembrane helix</keyword>
<evidence type="ECO:0000313" key="2">
    <source>
        <dbReference type="EMBL" id="CDL83696.1"/>
    </source>
</evidence>
<keyword evidence="1" id="KW-0472">Membrane</keyword>
<dbReference type="AlphaFoldDB" id="W1J1E3"/>
<evidence type="ECO:0000313" key="3">
    <source>
        <dbReference type="Proteomes" id="UP000019202"/>
    </source>
</evidence>
<gene>
    <name evidence="2" type="ORF">XSR1_350035</name>
</gene>
<evidence type="ECO:0000256" key="1">
    <source>
        <dbReference type="SAM" id="Phobius"/>
    </source>
</evidence>
<dbReference type="STRING" id="1427518.XSR1_350035"/>
<proteinExistence type="predicted"/>
<organism evidence="2 3">
    <name type="scientific">Xenorhabdus szentirmaii DSM 16338</name>
    <dbReference type="NCBI Taxonomy" id="1427518"/>
    <lineage>
        <taxon>Bacteria</taxon>
        <taxon>Pseudomonadati</taxon>
        <taxon>Pseudomonadota</taxon>
        <taxon>Gammaproteobacteria</taxon>
        <taxon>Enterobacterales</taxon>
        <taxon>Morganellaceae</taxon>
        <taxon>Xenorhabdus</taxon>
    </lineage>
</organism>
<feature type="transmembrane region" description="Helical" evidence="1">
    <location>
        <begin position="33"/>
        <end position="54"/>
    </location>
</feature>
<protein>
    <submittedName>
        <fullName evidence="2">Uncharacterized protein</fullName>
    </submittedName>
</protein>